<evidence type="ECO:0000256" key="2">
    <source>
        <dbReference type="SAM" id="Phobius"/>
    </source>
</evidence>
<dbReference type="PANTHER" id="PTHR28556">
    <property type="entry name" value="TRANSMEMBRANE PROTEIN 106B"/>
    <property type="match status" value="1"/>
</dbReference>
<evidence type="ECO:0000256" key="1">
    <source>
        <dbReference type="SAM" id="MobiDB-lite"/>
    </source>
</evidence>
<dbReference type="AlphaFoldDB" id="A0AAD9QZX0"/>
<dbReference type="Pfam" id="PF21002">
    <property type="entry name" value="TMEM106_N"/>
    <property type="match status" value="1"/>
</dbReference>
<keyword evidence="2 4" id="KW-0812">Transmembrane</keyword>
<organism evidence="4 5">
    <name type="scientific">Acropora cervicornis</name>
    <name type="common">Staghorn coral</name>
    <dbReference type="NCBI Taxonomy" id="6130"/>
    <lineage>
        <taxon>Eukaryota</taxon>
        <taxon>Metazoa</taxon>
        <taxon>Cnidaria</taxon>
        <taxon>Anthozoa</taxon>
        <taxon>Hexacorallia</taxon>
        <taxon>Scleractinia</taxon>
        <taxon>Astrocoeniina</taxon>
        <taxon>Acroporidae</taxon>
        <taxon>Acropora</taxon>
    </lineage>
</organism>
<feature type="domain" description="Transmembrane protein 106 N-terminal" evidence="3">
    <location>
        <begin position="69"/>
        <end position="105"/>
    </location>
</feature>
<keyword evidence="2" id="KW-1133">Transmembrane helix</keyword>
<keyword evidence="5" id="KW-1185">Reference proteome</keyword>
<feature type="transmembrane region" description="Helical" evidence="2">
    <location>
        <begin position="106"/>
        <end position="128"/>
    </location>
</feature>
<protein>
    <submittedName>
        <fullName evidence="4">Transmembrane protein 106B</fullName>
    </submittedName>
</protein>
<dbReference type="InterPro" id="IPR048511">
    <property type="entry name" value="TMEM106_N"/>
</dbReference>
<dbReference type="InterPro" id="IPR009790">
    <property type="entry name" value="TMEM106"/>
</dbReference>
<evidence type="ECO:0000313" key="5">
    <source>
        <dbReference type="Proteomes" id="UP001249851"/>
    </source>
</evidence>
<sequence>MSRWFGRKGRHEMSSYEKNILSDPTSDGNVHGDNFSADPTASPPPYRYEEFDRRLGTDRENDSETSDFTQTCPTCGGTGKLTREQENDLVALIPVRDSRLKPRRTMLYLLLAIFLGVVISVVAGVFLFPRSISIKLEKAVPLNVSMSLSNTTKPFIVINHSFSVKTVYGFANQEAKKIRRVCCGWSFNLAFLITVSAKTHSLTVSSEASDNSIKYVNCELEGASSCL</sequence>
<feature type="compositionally biased region" description="Basic residues" evidence="1">
    <location>
        <begin position="1"/>
        <end position="10"/>
    </location>
</feature>
<feature type="region of interest" description="Disordered" evidence="1">
    <location>
        <begin position="1"/>
        <end position="80"/>
    </location>
</feature>
<comment type="caution">
    <text evidence="4">The sequence shown here is derived from an EMBL/GenBank/DDBJ whole genome shotgun (WGS) entry which is preliminary data.</text>
</comment>
<reference evidence="4" key="1">
    <citation type="journal article" date="2023" name="G3 (Bethesda)">
        <title>Whole genome assembly and annotation of the endangered Caribbean coral Acropora cervicornis.</title>
        <authorList>
            <person name="Selwyn J.D."/>
            <person name="Vollmer S.V."/>
        </authorList>
    </citation>
    <scope>NUCLEOTIDE SEQUENCE</scope>
    <source>
        <strain evidence="4">K2</strain>
    </source>
</reference>
<gene>
    <name evidence="4" type="ORF">P5673_004979</name>
</gene>
<dbReference type="EMBL" id="JARQWQ010000008">
    <property type="protein sequence ID" value="KAK2570205.1"/>
    <property type="molecule type" value="Genomic_DNA"/>
</dbReference>
<feature type="compositionally biased region" description="Basic and acidic residues" evidence="1">
    <location>
        <begin position="47"/>
        <end position="62"/>
    </location>
</feature>
<name>A0AAD9QZX0_ACRCE</name>
<reference evidence="4" key="2">
    <citation type="journal article" date="2023" name="Science">
        <title>Genomic signatures of disease resistance in endangered staghorn corals.</title>
        <authorList>
            <person name="Vollmer S.V."/>
            <person name="Selwyn J.D."/>
            <person name="Despard B.A."/>
            <person name="Roesel C.L."/>
        </authorList>
    </citation>
    <scope>NUCLEOTIDE SEQUENCE</scope>
    <source>
        <strain evidence="4">K2</strain>
    </source>
</reference>
<dbReference type="Proteomes" id="UP001249851">
    <property type="component" value="Unassembled WGS sequence"/>
</dbReference>
<evidence type="ECO:0000313" key="4">
    <source>
        <dbReference type="EMBL" id="KAK2570205.1"/>
    </source>
</evidence>
<proteinExistence type="predicted"/>
<accession>A0AAD9QZX0</accession>
<evidence type="ECO:0000259" key="3">
    <source>
        <dbReference type="Pfam" id="PF21002"/>
    </source>
</evidence>
<keyword evidence="2" id="KW-0472">Membrane</keyword>
<dbReference type="PANTHER" id="PTHR28556:SF4">
    <property type="entry name" value="TRANSMEMBRANE PROTEIN 106A"/>
    <property type="match status" value="1"/>
</dbReference>